<keyword evidence="3 6" id="KW-0812">Transmembrane</keyword>
<sequence>MSTKKMLANSGIYTVVSILQKCIGLFLLPVYTSYLTKTDYGITGVVQAVVSLLTVFYMLSLNGAISRYYFDYKDDKEKLKEFWGTNILFVSMNSIFMSIIIFAFHRYIISPFVDGISFFPYFAIALISITLNPIYNIFQSTLQAEQNGKQYGLNNLSYFTINLLLTITYVVGFKLGAAGVLLGLATTDIIFFVYTLINFIPKVKLKINKIYLKQSLRYSLPLIPHSLSGWMISMIDRLFLNKMQSTEAAGSYNIAFQFGNIMNILTTAVNQAYVPWFFDKMNSGKEGKKVVVKFTEYVVVAYGLLAMLISLFGQEVINILISKKFEFGDGWKVVPVITFAFVFNGLYYFFVNPLFYNKKGTKFVSIGTIFSAIANSVLNYLLIPKYGTVGSAAASLISMFMASVLILIISSFIEKIGFNYVKLYLITFLFMIVSSFCFLEGSFSFIYFFLIKLLIAIVVIAFLSVLYKKEVNLLIKKLKSFVSKTK</sequence>
<feature type="transmembrane region" description="Helical" evidence="6">
    <location>
        <begin position="363"/>
        <end position="383"/>
    </location>
</feature>
<feature type="transmembrane region" description="Helical" evidence="6">
    <location>
        <begin position="255"/>
        <end position="278"/>
    </location>
</feature>
<evidence type="ECO:0000256" key="2">
    <source>
        <dbReference type="ARBA" id="ARBA00022475"/>
    </source>
</evidence>
<feature type="transmembrane region" description="Helical" evidence="6">
    <location>
        <begin position="421"/>
        <end position="439"/>
    </location>
</feature>
<feature type="transmembrane region" description="Helical" evidence="6">
    <location>
        <begin position="12"/>
        <end position="34"/>
    </location>
</feature>
<dbReference type="PANTHER" id="PTHR30250">
    <property type="entry name" value="PST FAMILY PREDICTED COLANIC ACID TRANSPORTER"/>
    <property type="match status" value="1"/>
</dbReference>
<feature type="transmembrane region" description="Helical" evidence="6">
    <location>
        <begin position="445"/>
        <end position="467"/>
    </location>
</feature>
<dbReference type="EMBL" id="BQXY01000007">
    <property type="protein sequence ID" value="GKU26923.1"/>
    <property type="molecule type" value="Genomic_DNA"/>
</dbReference>
<feature type="transmembrane region" description="Helical" evidence="6">
    <location>
        <begin position="40"/>
        <end position="61"/>
    </location>
</feature>
<dbReference type="RefSeq" id="WP_261853808.1">
    <property type="nucleotide sequence ID" value="NZ_BQXY01000007.1"/>
</dbReference>
<evidence type="ECO:0000256" key="1">
    <source>
        <dbReference type="ARBA" id="ARBA00004651"/>
    </source>
</evidence>
<dbReference type="InterPro" id="IPR050833">
    <property type="entry name" value="Poly_Biosynth_Transport"/>
</dbReference>
<feature type="transmembrane region" description="Helical" evidence="6">
    <location>
        <begin position="290"/>
        <end position="313"/>
    </location>
</feature>
<feature type="transmembrane region" description="Helical" evidence="6">
    <location>
        <begin position="389"/>
        <end position="409"/>
    </location>
</feature>
<accession>A0A9W5Y5B3</accession>
<comment type="subcellular location">
    <subcellularLocation>
        <location evidence="1">Cell membrane</location>
        <topology evidence="1">Multi-pass membrane protein</topology>
    </subcellularLocation>
</comment>
<proteinExistence type="predicted"/>
<dbReference type="InterPro" id="IPR002797">
    <property type="entry name" value="Polysacc_synth"/>
</dbReference>
<evidence type="ECO:0000256" key="5">
    <source>
        <dbReference type="ARBA" id="ARBA00023136"/>
    </source>
</evidence>
<evidence type="ECO:0000256" key="3">
    <source>
        <dbReference type="ARBA" id="ARBA00022692"/>
    </source>
</evidence>
<reference evidence="7" key="1">
    <citation type="journal article" date="2023" name="Int. J. Syst. Evol. Microbiol.">
        <title>&lt;i&gt;Clostridium folliculivorans&lt;/i&gt; sp. nov., isolated from soil samples of an organic paddy in Japan.</title>
        <authorList>
            <person name="Tazawa J."/>
            <person name="Kobayashi H."/>
            <person name="Tanizawa Y."/>
            <person name="Uchino A."/>
            <person name="Tanaka F."/>
            <person name="Urashima Y."/>
            <person name="Miura S."/>
            <person name="Sakamoto M."/>
            <person name="Ohkuma M."/>
            <person name="Tohno M."/>
        </authorList>
    </citation>
    <scope>NUCLEOTIDE SEQUENCE</scope>
    <source>
        <strain evidence="7">D1-1</strain>
    </source>
</reference>
<dbReference type="GO" id="GO:0005886">
    <property type="term" value="C:plasma membrane"/>
    <property type="evidence" value="ECO:0007669"/>
    <property type="project" value="UniProtKB-SubCell"/>
</dbReference>
<dbReference type="Pfam" id="PF01943">
    <property type="entry name" value="Polysacc_synt"/>
    <property type="match status" value="1"/>
</dbReference>
<evidence type="ECO:0000313" key="8">
    <source>
        <dbReference type="Proteomes" id="UP001057868"/>
    </source>
</evidence>
<protein>
    <submittedName>
        <fullName evidence="7">Polysaccharide biosynthesis protein</fullName>
    </submittedName>
</protein>
<evidence type="ECO:0000313" key="7">
    <source>
        <dbReference type="EMBL" id="GKU26923.1"/>
    </source>
</evidence>
<keyword evidence="8" id="KW-1185">Reference proteome</keyword>
<dbReference type="PANTHER" id="PTHR30250:SF11">
    <property type="entry name" value="O-ANTIGEN TRANSPORTER-RELATED"/>
    <property type="match status" value="1"/>
</dbReference>
<feature type="transmembrane region" description="Helical" evidence="6">
    <location>
        <begin position="333"/>
        <end position="351"/>
    </location>
</feature>
<feature type="transmembrane region" description="Helical" evidence="6">
    <location>
        <begin position="156"/>
        <end position="172"/>
    </location>
</feature>
<keyword evidence="2" id="KW-1003">Cell membrane</keyword>
<keyword evidence="5 6" id="KW-0472">Membrane</keyword>
<gene>
    <name evidence="7" type="primary">cpsL</name>
    <name evidence="7" type="ORF">CFOLD11_37500</name>
</gene>
<feature type="transmembrane region" description="Helical" evidence="6">
    <location>
        <begin position="218"/>
        <end position="235"/>
    </location>
</feature>
<evidence type="ECO:0000256" key="4">
    <source>
        <dbReference type="ARBA" id="ARBA00022989"/>
    </source>
</evidence>
<comment type="caution">
    <text evidence="7">The sequence shown here is derived from an EMBL/GenBank/DDBJ whole genome shotgun (WGS) entry which is preliminary data.</text>
</comment>
<keyword evidence="4 6" id="KW-1133">Transmembrane helix</keyword>
<feature type="transmembrane region" description="Helical" evidence="6">
    <location>
        <begin position="178"/>
        <end position="197"/>
    </location>
</feature>
<evidence type="ECO:0000256" key="6">
    <source>
        <dbReference type="SAM" id="Phobius"/>
    </source>
</evidence>
<name>A0A9W5Y5B3_9CLOT</name>
<dbReference type="Proteomes" id="UP001057868">
    <property type="component" value="Unassembled WGS sequence"/>
</dbReference>
<organism evidence="7 8">
    <name type="scientific">Clostridium folliculivorans</name>
    <dbReference type="NCBI Taxonomy" id="2886038"/>
    <lineage>
        <taxon>Bacteria</taxon>
        <taxon>Bacillati</taxon>
        <taxon>Bacillota</taxon>
        <taxon>Clostridia</taxon>
        <taxon>Eubacteriales</taxon>
        <taxon>Clostridiaceae</taxon>
        <taxon>Clostridium</taxon>
    </lineage>
</organism>
<feature type="transmembrane region" description="Helical" evidence="6">
    <location>
        <begin position="82"/>
        <end position="104"/>
    </location>
</feature>
<dbReference type="AlphaFoldDB" id="A0A9W5Y5B3"/>
<feature type="transmembrane region" description="Helical" evidence="6">
    <location>
        <begin position="116"/>
        <end position="135"/>
    </location>
</feature>